<evidence type="ECO:0000313" key="2">
    <source>
        <dbReference type="Proteomes" id="UP000248329"/>
    </source>
</evidence>
<evidence type="ECO:0000313" key="1">
    <source>
        <dbReference type="EMBL" id="PXF61563.1"/>
    </source>
</evidence>
<gene>
    <name evidence="1" type="ORF">C4B59_03155</name>
</gene>
<accession>A0AC61L5E8</accession>
<protein>
    <submittedName>
        <fullName evidence="1">RNA 3'-phosphate cyclase</fullName>
    </submittedName>
</protein>
<sequence length="356" mass="37507">MLTIDGSFGEGGGQILRTSVAMAAITETPVRIRNIRSNRPNPGLSAQHLTAIEAVASLTGAEVSGLLIRSTEVTFAPGEIRGGAYRLDIGTAGSISLLLQCLIPVALHYPETSVFDITGGTDVKWSPPIDYLRHVTLPALALAGCGVEIEVLQRGYYPRGGGQIRAEITPSRIMGVDFDRTGANTVYGCSHASGLPEHVAKRQRDAAATRLEVRGYAADIITEHNPAAPEGGKGGRGSKGGKGNRSGRRGSGSTGSGITLWRGLMGGSALGERGKPAEMVGSGAADRIIRELDSGASVDVYLADQLIPYMAIAGFGSFTVRELSSHTKTNIWACEQFTDAKFEIESIDQNIRVACR</sequence>
<organism evidence="1 2">
    <name type="scientific">Candidatus Methanogaster sp</name>
    <dbReference type="NCBI Taxonomy" id="3386292"/>
    <lineage>
        <taxon>Archaea</taxon>
        <taxon>Methanobacteriati</taxon>
        <taxon>Methanobacteriota</taxon>
        <taxon>Stenosarchaea group</taxon>
        <taxon>Methanomicrobia</taxon>
        <taxon>Methanosarcinales</taxon>
        <taxon>ANME-2 cluster</taxon>
        <taxon>Candidatus Methanogasteraceae</taxon>
        <taxon>Candidatus Methanogaster</taxon>
    </lineage>
</organism>
<dbReference type="EMBL" id="PQXF01000004">
    <property type="protein sequence ID" value="PXF61563.1"/>
    <property type="molecule type" value="Genomic_DNA"/>
</dbReference>
<reference evidence="1" key="1">
    <citation type="submission" date="2018-01" db="EMBL/GenBank/DDBJ databases">
        <authorList>
            <person name="Krukenberg V."/>
        </authorList>
    </citation>
    <scope>NUCLEOTIDE SEQUENCE</scope>
    <source>
        <strain evidence="1">E20ANME2</strain>
    </source>
</reference>
<name>A0AC61L5E8_9EURY</name>
<comment type="caution">
    <text evidence="1">The sequence shown here is derived from an EMBL/GenBank/DDBJ whole genome shotgun (WGS) entry which is preliminary data.</text>
</comment>
<proteinExistence type="predicted"/>
<dbReference type="Proteomes" id="UP000248329">
    <property type="component" value="Unassembled WGS sequence"/>
</dbReference>